<dbReference type="Ensembl" id="ENSOART00020070549.1">
    <property type="protein sequence ID" value="ENSOARP00020040305.1"/>
    <property type="gene ID" value="ENSOARG00020004408.2"/>
</dbReference>
<evidence type="ECO:0000313" key="1">
    <source>
        <dbReference type="Ensembl" id="ENSOARP00020040305.1"/>
    </source>
</evidence>
<organism evidence="1">
    <name type="scientific">Ovis aries</name>
    <name type="common">Sheep</name>
    <dbReference type="NCBI Taxonomy" id="9940"/>
    <lineage>
        <taxon>Eukaryota</taxon>
        <taxon>Metazoa</taxon>
        <taxon>Chordata</taxon>
        <taxon>Craniata</taxon>
        <taxon>Vertebrata</taxon>
        <taxon>Euteleostomi</taxon>
        <taxon>Mammalia</taxon>
        <taxon>Eutheria</taxon>
        <taxon>Laurasiatheria</taxon>
        <taxon>Artiodactyla</taxon>
        <taxon>Ruminantia</taxon>
        <taxon>Pecora</taxon>
        <taxon>Bovidae</taxon>
        <taxon>Caprinae</taxon>
        <taxon>Ovis</taxon>
    </lineage>
</organism>
<proteinExistence type="predicted"/>
<name>A0AC11D6J6_SHEEP</name>
<sequence>MFVSPADAHSLSYKFTIDPQPRDDQPWCEVQGEVDQKVFLSYDCGTAKIKYMSPLGEEVKSMNAWETQTVTLRDTGDLLQEQMPDVTPEKLIKVGSGPLTLQARMTCWREDNGHTNASWEFGFNGHLCLLFDSENGHWTVVHPGGRRMKEKWENDRAVTDFFKKVSMGDYRAWLQAFLVCWEKMLKTSASLTMGPSTVQPKTPAIKHITWILPVVLTSFTITVFLG</sequence>
<protein>
    <submittedName>
        <fullName evidence="1">Uncharacterized protein</fullName>
    </submittedName>
</protein>
<accession>A0AC11D6J6</accession>
<reference evidence="1" key="2">
    <citation type="submission" date="2025-08" db="UniProtKB">
        <authorList>
            <consortium name="Ensembl"/>
        </authorList>
    </citation>
    <scope>IDENTIFICATION</scope>
</reference>
<reference evidence="1" key="1">
    <citation type="submission" date="2020-11" db="EMBL/GenBank/DDBJ databases">
        <authorList>
            <person name="Davenport K.M."/>
            <person name="Bickhart D.M."/>
            <person name="Smith T.P.L."/>
            <person name="Murdoch B.M."/>
            <person name="Rosen B.D."/>
        </authorList>
    </citation>
    <scope>NUCLEOTIDE SEQUENCE [LARGE SCALE GENOMIC DNA]</scope>
    <source>
        <strain evidence="1">OAR_USU_Benz2616</strain>
    </source>
</reference>
<reference evidence="1" key="3">
    <citation type="submission" date="2025-09" db="UniProtKB">
        <authorList>
            <consortium name="Ensembl"/>
        </authorList>
    </citation>
    <scope>IDENTIFICATION</scope>
</reference>
<gene>
    <name evidence="1" type="primary">LOC114116085</name>
</gene>